<sequence>MFPAQVRALGVGLSYAVANAIFGWVGGVRSVVAEINRNGNSLLLVCDLDGRGGVSGFTNIAP</sequence>
<dbReference type="AlphaFoldDB" id="A0A376D3V4"/>
<dbReference type="EMBL" id="UFXW01000004">
    <property type="protein sequence ID" value="STC81747.1"/>
    <property type="molecule type" value="Genomic_DNA"/>
</dbReference>
<reference evidence="1 2" key="1">
    <citation type="submission" date="2018-06" db="EMBL/GenBank/DDBJ databases">
        <authorList>
            <consortium name="Pathogen Informatics"/>
            <person name="Doyle S."/>
        </authorList>
    </citation>
    <scope>NUCLEOTIDE SEQUENCE [LARGE SCALE GENOMIC DNA]</scope>
    <source>
        <strain evidence="1 2">NCTC10767</strain>
    </source>
</reference>
<name>A0A376D3V4_ECOLX</name>
<protein>
    <submittedName>
        <fullName evidence="1">Truncayed alpha-ketoglutarate transport protein</fullName>
    </submittedName>
</protein>
<accession>A0A376D3V4</accession>
<dbReference type="Proteomes" id="UP000254647">
    <property type="component" value="Unassembled WGS sequence"/>
</dbReference>
<evidence type="ECO:0000313" key="1">
    <source>
        <dbReference type="EMBL" id="STC81747.1"/>
    </source>
</evidence>
<evidence type="ECO:0000313" key="2">
    <source>
        <dbReference type="Proteomes" id="UP000254647"/>
    </source>
</evidence>
<organism evidence="1 2">
    <name type="scientific">Escherichia coli</name>
    <dbReference type="NCBI Taxonomy" id="562"/>
    <lineage>
        <taxon>Bacteria</taxon>
        <taxon>Pseudomonadati</taxon>
        <taxon>Pseudomonadota</taxon>
        <taxon>Gammaproteobacteria</taxon>
        <taxon>Enterobacterales</taxon>
        <taxon>Enterobacteriaceae</taxon>
        <taxon>Escherichia</taxon>
    </lineage>
</organism>
<proteinExistence type="predicted"/>
<gene>
    <name evidence="1" type="primary">kgtP_3</name>
    <name evidence="1" type="ORF">NCTC10767_02537</name>
</gene>